<evidence type="ECO:0000256" key="1">
    <source>
        <dbReference type="ARBA" id="ARBA00009477"/>
    </source>
</evidence>
<feature type="domain" description="CzcB-like barrel-sandwich hybrid" evidence="2">
    <location>
        <begin position="27"/>
        <end position="150"/>
    </location>
</feature>
<dbReference type="GO" id="GO:0015562">
    <property type="term" value="F:efflux transmembrane transporter activity"/>
    <property type="evidence" value="ECO:0007669"/>
    <property type="project" value="TreeGrafter"/>
</dbReference>
<comment type="similarity">
    <text evidence="1">Belongs to the membrane fusion protein (MFP) (TC 8.A.1) family.</text>
</comment>
<dbReference type="SUPFAM" id="SSF111369">
    <property type="entry name" value="HlyD-like secretion proteins"/>
    <property type="match status" value="1"/>
</dbReference>
<dbReference type="KEGG" id="vas:GT360_05520"/>
<organism evidence="3 4">
    <name type="scientific">Vibrio astriarenae</name>
    <dbReference type="NCBI Taxonomy" id="1481923"/>
    <lineage>
        <taxon>Bacteria</taxon>
        <taxon>Pseudomonadati</taxon>
        <taxon>Pseudomonadota</taxon>
        <taxon>Gammaproteobacteria</taxon>
        <taxon>Vibrionales</taxon>
        <taxon>Vibrionaceae</taxon>
        <taxon>Vibrio</taxon>
    </lineage>
</organism>
<dbReference type="Gene3D" id="2.40.50.100">
    <property type="match status" value="1"/>
</dbReference>
<dbReference type="Gene3D" id="2.40.30.170">
    <property type="match status" value="1"/>
</dbReference>
<dbReference type="PANTHER" id="PTHR30469">
    <property type="entry name" value="MULTIDRUG RESISTANCE PROTEIN MDTA"/>
    <property type="match status" value="1"/>
</dbReference>
<dbReference type="PANTHER" id="PTHR30469:SF20">
    <property type="entry name" value="EFFLUX RND TRANSPORTER PERIPLASMIC ADAPTOR SUBUNIT"/>
    <property type="match status" value="1"/>
</dbReference>
<protein>
    <submittedName>
        <fullName evidence="3">Efflux RND transporter periplasmic adaptor subunit</fullName>
    </submittedName>
</protein>
<reference evidence="3 4" key="1">
    <citation type="submission" date="2020-01" db="EMBL/GenBank/DDBJ databases">
        <title>Whole genome and functional gene identification of agarase of Vibrio HN897.</title>
        <authorList>
            <person name="Liu Y."/>
            <person name="Zhao Z."/>
        </authorList>
    </citation>
    <scope>NUCLEOTIDE SEQUENCE [LARGE SCALE GENOMIC DNA]</scope>
    <source>
        <strain evidence="3 4">HN897</strain>
    </source>
</reference>
<dbReference type="Gene3D" id="2.40.420.20">
    <property type="match status" value="1"/>
</dbReference>
<sequence>MQVPDLTANPEDRFIGKVEATHRASLSFQVGGKIETIYVNMGDYVSKGQVIAKLDSKDYELARDAREAEFELAKTHYERSQTLVKRKLISADAFEQAETSYKAARVALNQAEIELQHTRIIAPFNGLVSLSHAKAHQIVGANQAIFSVIDTNMMDVTFSLPVTYVEQHGMAHLKQSKLTVTMDTHRDSRILASFKEISTRPNTDTNSFSAKVTIKTPPSMNLLTDMTGEVNVPNPTPVRHYRVAETAWINKDSHTGYVWVYNPQTKQIHQTQVNLDAAGNVTSGLERGDLIVQAGGNKLVEGQVVRPWTQEGGI</sequence>
<accession>A0A7Z2YEP7</accession>
<gene>
    <name evidence="3" type="ORF">GT360_05520</name>
</gene>
<dbReference type="InterPro" id="IPR006143">
    <property type="entry name" value="RND_pump_MFP"/>
</dbReference>
<keyword evidence="4" id="KW-1185">Reference proteome</keyword>
<evidence type="ECO:0000313" key="4">
    <source>
        <dbReference type="Proteomes" id="UP000464262"/>
    </source>
</evidence>
<dbReference type="Gene3D" id="1.10.287.470">
    <property type="entry name" value="Helix hairpin bin"/>
    <property type="match status" value="1"/>
</dbReference>
<dbReference type="AlphaFoldDB" id="A0A7Z2YEP7"/>
<evidence type="ECO:0000259" key="2">
    <source>
        <dbReference type="Pfam" id="PF25973"/>
    </source>
</evidence>
<dbReference type="Pfam" id="PF25973">
    <property type="entry name" value="BSH_CzcB"/>
    <property type="match status" value="1"/>
</dbReference>
<dbReference type="Proteomes" id="UP000464262">
    <property type="component" value="Chromosome 1"/>
</dbReference>
<dbReference type="EMBL" id="CP047475">
    <property type="protein sequence ID" value="QIA64683.1"/>
    <property type="molecule type" value="Genomic_DNA"/>
</dbReference>
<evidence type="ECO:0000313" key="3">
    <source>
        <dbReference type="EMBL" id="QIA64683.1"/>
    </source>
</evidence>
<dbReference type="NCBIfam" id="TIGR01730">
    <property type="entry name" value="RND_mfp"/>
    <property type="match status" value="1"/>
</dbReference>
<name>A0A7Z2YEP7_9VIBR</name>
<dbReference type="InterPro" id="IPR058647">
    <property type="entry name" value="BSH_CzcB-like"/>
</dbReference>
<dbReference type="GO" id="GO:1990281">
    <property type="term" value="C:efflux pump complex"/>
    <property type="evidence" value="ECO:0007669"/>
    <property type="project" value="TreeGrafter"/>
</dbReference>
<proteinExistence type="inferred from homology"/>